<evidence type="ECO:0000313" key="1">
    <source>
        <dbReference type="EMBL" id="OZS79183.1"/>
    </source>
</evidence>
<dbReference type="SUPFAM" id="SSF158622">
    <property type="entry name" value="YheA/YmcA-like"/>
    <property type="match status" value="1"/>
</dbReference>
<dbReference type="PANTHER" id="PTHR38448:SF2">
    <property type="entry name" value="REGULATORY PROTEIN YLBF"/>
    <property type="match status" value="1"/>
</dbReference>
<dbReference type="EMBL" id="NOKQ01000134">
    <property type="protein sequence ID" value="OZS79183.1"/>
    <property type="molecule type" value="Genomic_DNA"/>
</dbReference>
<gene>
    <name evidence="1" type="ORF">CF394_01835</name>
</gene>
<name>A0A264W6G6_9BACL</name>
<dbReference type="AlphaFoldDB" id="A0A264W6G6"/>
<reference evidence="1 2" key="1">
    <citation type="submission" date="2017-07" db="EMBL/GenBank/DDBJ databases">
        <title>Tetzosporium hominis gen.nov. sp.nov.</title>
        <authorList>
            <person name="Tetz G."/>
            <person name="Tetz V."/>
        </authorList>
    </citation>
    <scope>NUCLEOTIDE SEQUENCE [LARGE SCALE GENOMIC DNA]</scope>
    <source>
        <strain evidence="1 2">VT-49</strain>
    </source>
</reference>
<comment type="caution">
    <text evidence="1">The sequence shown here is derived from an EMBL/GenBank/DDBJ whole genome shotgun (WGS) entry which is preliminary data.</text>
</comment>
<dbReference type="InterPro" id="IPR010368">
    <property type="entry name" value="Com_YlbF"/>
</dbReference>
<keyword evidence="2" id="KW-1185">Reference proteome</keyword>
<dbReference type="Pfam" id="PF06133">
    <property type="entry name" value="Com_YlbF"/>
    <property type="match status" value="1"/>
</dbReference>
<dbReference type="OrthoDB" id="2157513at2"/>
<accession>A0A264W6G6</accession>
<sequence>MQMSSDWIDIFESVDELNELFIHSAIVSAYHKAHQDVYSTPEVAKVVHEFSRLKETYEEVQRFGKYHPDYKTINTQIRIKKREMDLLPQVAELKAAENDVQDLLDEISLLVAHAVSQDIKVPVSNPFFQSATGSCGTGCGTGGGCACSA</sequence>
<dbReference type="InterPro" id="IPR023378">
    <property type="entry name" value="YheA/YmcA-like_dom_sf"/>
</dbReference>
<dbReference type="Gene3D" id="1.20.1500.10">
    <property type="entry name" value="YheA/YmcA-like"/>
    <property type="match status" value="1"/>
</dbReference>
<organism evidence="1 2">
    <name type="scientific">Tetzosporium hominis</name>
    <dbReference type="NCBI Taxonomy" id="2020506"/>
    <lineage>
        <taxon>Bacteria</taxon>
        <taxon>Bacillati</taxon>
        <taxon>Bacillota</taxon>
        <taxon>Bacilli</taxon>
        <taxon>Bacillales</taxon>
        <taxon>Caryophanaceae</taxon>
        <taxon>Tetzosporium</taxon>
    </lineage>
</organism>
<evidence type="ECO:0000313" key="2">
    <source>
        <dbReference type="Proteomes" id="UP000217065"/>
    </source>
</evidence>
<dbReference type="InterPro" id="IPR052767">
    <property type="entry name" value="Bact_com_dev_regulator"/>
</dbReference>
<protein>
    <submittedName>
        <fullName evidence="1">Regulator</fullName>
    </submittedName>
</protein>
<dbReference type="PANTHER" id="PTHR38448">
    <property type="entry name" value="REGULATORY PROTEIN YLBF-RELATED"/>
    <property type="match status" value="1"/>
</dbReference>
<proteinExistence type="predicted"/>
<dbReference type="RefSeq" id="WP_094941562.1">
    <property type="nucleotide sequence ID" value="NZ_NOKQ01000134.1"/>
</dbReference>
<dbReference type="Proteomes" id="UP000217065">
    <property type="component" value="Unassembled WGS sequence"/>
</dbReference>